<comment type="caution">
    <text evidence="2">The sequence shown here is derived from an EMBL/GenBank/DDBJ whole genome shotgun (WGS) entry which is preliminary data.</text>
</comment>
<evidence type="ECO:0000313" key="2">
    <source>
        <dbReference type="EMBL" id="KAF5378423.1"/>
    </source>
</evidence>
<dbReference type="Pfam" id="PF20236">
    <property type="entry name" value="DUF6593"/>
    <property type="match status" value="1"/>
</dbReference>
<feature type="domain" description="DUF6593" evidence="1">
    <location>
        <begin position="98"/>
        <end position="243"/>
    </location>
</feature>
<organism evidence="2 3">
    <name type="scientific">Collybiopsis confluens</name>
    <dbReference type="NCBI Taxonomy" id="2823264"/>
    <lineage>
        <taxon>Eukaryota</taxon>
        <taxon>Fungi</taxon>
        <taxon>Dikarya</taxon>
        <taxon>Basidiomycota</taxon>
        <taxon>Agaricomycotina</taxon>
        <taxon>Agaricomycetes</taxon>
        <taxon>Agaricomycetidae</taxon>
        <taxon>Agaricales</taxon>
        <taxon>Marasmiineae</taxon>
        <taxon>Omphalotaceae</taxon>
        <taxon>Collybiopsis</taxon>
    </lineage>
</organism>
<protein>
    <recommendedName>
        <fullName evidence="1">DUF6593 domain-containing protein</fullName>
    </recommendedName>
</protein>
<dbReference type="EMBL" id="JAACJN010000076">
    <property type="protein sequence ID" value="KAF5378423.1"/>
    <property type="molecule type" value="Genomic_DNA"/>
</dbReference>
<dbReference type="Proteomes" id="UP000518752">
    <property type="component" value="Unassembled WGS sequence"/>
</dbReference>
<accession>A0A8H5H7X1</accession>
<dbReference type="OrthoDB" id="3360976at2759"/>
<proteinExistence type="predicted"/>
<name>A0A8H5H7X1_9AGAR</name>
<reference evidence="2 3" key="1">
    <citation type="journal article" date="2020" name="ISME J.">
        <title>Uncovering the hidden diversity of litter-decomposition mechanisms in mushroom-forming fungi.</title>
        <authorList>
            <person name="Floudas D."/>
            <person name="Bentzer J."/>
            <person name="Ahren D."/>
            <person name="Johansson T."/>
            <person name="Persson P."/>
            <person name="Tunlid A."/>
        </authorList>
    </citation>
    <scope>NUCLEOTIDE SEQUENCE [LARGE SCALE GENOMIC DNA]</scope>
    <source>
        <strain evidence="2 3">CBS 406.79</strain>
    </source>
</reference>
<dbReference type="AlphaFoldDB" id="A0A8H5H7X1"/>
<keyword evidence="3" id="KW-1185">Reference proteome</keyword>
<dbReference type="InterPro" id="IPR046528">
    <property type="entry name" value="DUF6593"/>
</dbReference>
<evidence type="ECO:0000259" key="1">
    <source>
        <dbReference type="Pfam" id="PF20236"/>
    </source>
</evidence>
<gene>
    <name evidence="2" type="ORF">D9757_011132</name>
</gene>
<evidence type="ECO:0000313" key="3">
    <source>
        <dbReference type="Proteomes" id="UP000518752"/>
    </source>
</evidence>
<sequence>MSSIHLYPSFGGLDPILNNTYKDGNGTVQYVVRTPTSLTGFGRVTTIFKTKANSLKDPALTQSTPSQAEYLEDPLPEQNTEDNRASVNLDETLVVAQTKAGEEEEEKVVEVEEDGMLQVGQIGWNLFKSSTIVFRDEPELPAVHYFRKESWGWWGRHRAFYKWVLGFYTPQVSPLLHSLLPIANNKYAKLIVNDGSNTVVAQFHRQKFILWNTPPGYLEILPGGVDMIDTILVTFICIEKLRRNK</sequence>